<dbReference type="EMBL" id="JANURM010000024">
    <property type="protein sequence ID" value="MDL0089855.1"/>
    <property type="molecule type" value="Genomic_DNA"/>
</dbReference>
<keyword evidence="2" id="KW-1185">Reference proteome</keyword>
<gene>
    <name evidence="1" type="ORF">NYG85_10830</name>
</gene>
<evidence type="ECO:0000313" key="1">
    <source>
        <dbReference type="EMBL" id="MDL0089855.1"/>
    </source>
</evidence>
<organism evidence="1 2">
    <name type="scientific">Campylobacter gastrosuis</name>
    <dbReference type="NCBI Taxonomy" id="2974576"/>
    <lineage>
        <taxon>Bacteria</taxon>
        <taxon>Pseudomonadati</taxon>
        <taxon>Campylobacterota</taxon>
        <taxon>Epsilonproteobacteria</taxon>
        <taxon>Campylobacterales</taxon>
        <taxon>Campylobacteraceae</taxon>
        <taxon>Campylobacter</taxon>
    </lineage>
</organism>
<proteinExistence type="predicted"/>
<comment type="caution">
    <text evidence="1">The sequence shown here is derived from an EMBL/GenBank/DDBJ whole genome shotgun (WGS) entry which is preliminary data.</text>
</comment>
<reference evidence="1" key="2">
    <citation type="journal article" date="2023" name="Microorganisms">
        <title>Isolation and Genomic Characteristics of Cat-Borne Campylobacter felis sp. nov. and Sheep-Borne Campylobacter ovis sp. nov.</title>
        <authorList>
            <person name="Wang H."/>
            <person name="Li Y."/>
            <person name="Gu Y."/>
            <person name="Zhou G."/>
            <person name="Chen X."/>
            <person name="Zhang X."/>
            <person name="Shao Z."/>
            <person name="Zhang J."/>
            <person name="Zhang M."/>
        </authorList>
    </citation>
    <scope>NUCLEOTIDE SEQUENCE</scope>
    <source>
        <strain evidence="1">PS10</strain>
    </source>
</reference>
<name>A0ABT7HT22_9BACT</name>
<sequence>MQKRIEAMGWFNIHYLPEQKTNGGFGAVLSNLGDSFLKLGQINREQEAIDIKKQQNDFEKERFAYQKEADKEDRAFKIKQQEISNDIARKKLDIDMINAKNTADYKKELAADRALKLSLLQDEKAQKTQDRLNSITAMRKLYPEQTKGLSDDEIIAVGNQIEKLYQSQKNAISNDDWVSVDKDFYNEYAADAKGNIKSTEKNGFVAKRSYVEGIRNSKNKAMYDDSF</sequence>
<accession>A0ABT7HT22</accession>
<dbReference type="RefSeq" id="WP_284938596.1">
    <property type="nucleotide sequence ID" value="NZ_JANURM010000024.1"/>
</dbReference>
<reference evidence="1" key="1">
    <citation type="submission" date="2022-08" db="EMBL/GenBank/DDBJ databases">
        <authorList>
            <person name="Wang H."/>
        </authorList>
    </citation>
    <scope>NUCLEOTIDE SEQUENCE</scope>
    <source>
        <strain evidence="1">PS10</strain>
    </source>
</reference>
<evidence type="ECO:0000313" key="2">
    <source>
        <dbReference type="Proteomes" id="UP001173801"/>
    </source>
</evidence>
<protein>
    <submittedName>
        <fullName evidence="1">Uncharacterized protein</fullName>
    </submittedName>
</protein>
<dbReference type="Proteomes" id="UP001173801">
    <property type="component" value="Unassembled WGS sequence"/>
</dbReference>